<name>A0ACB8AJI9_9AGAM</name>
<gene>
    <name evidence="1" type="ORF">BJ138DRAFT_1146419</name>
</gene>
<dbReference type="EMBL" id="MU267633">
    <property type="protein sequence ID" value="KAH7913319.1"/>
    <property type="molecule type" value="Genomic_DNA"/>
</dbReference>
<protein>
    <submittedName>
        <fullName evidence="1">Uncharacterized protein</fullName>
    </submittedName>
</protein>
<organism evidence="1 2">
    <name type="scientific">Hygrophoropsis aurantiaca</name>
    <dbReference type="NCBI Taxonomy" id="72124"/>
    <lineage>
        <taxon>Eukaryota</taxon>
        <taxon>Fungi</taxon>
        <taxon>Dikarya</taxon>
        <taxon>Basidiomycota</taxon>
        <taxon>Agaricomycotina</taxon>
        <taxon>Agaricomycetes</taxon>
        <taxon>Agaricomycetidae</taxon>
        <taxon>Boletales</taxon>
        <taxon>Coniophorineae</taxon>
        <taxon>Hygrophoropsidaceae</taxon>
        <taxon>Hygrophoropsis</taxon>
    </lineage>
</organism>
<accession>A0ACB8AJI9</accession>
<proteinExistence type="predicted"/>
<dbReference type="Proteomes" id="UP000790377">
    <property type="component" value="Unassembled WGS sequence"/>
</dbReference>
<sequence length="113" mass="12614">MLLAFFFFIIRVLYEMLAASGDSVVPNGLPTPAQGDISQGTPYGARNTLDTPLAVREMVWCIIFLVVLVFLSAMWGLRLAAHRLLTARERQNDTHFGVEGEPTTEYARNKMPV</sequence>
<evidence type="ECO:0000313" key="2">
    <source>
        <dbReference type="Proteomes" id="UP000790377"/>
    </source>
</evidence>
<keyword evidence="2" id="KW-1185">Reference proteome</keyword>
<reference evidence="1" key="1">
    <citation type="journal article" date="2021" name="New Phytol.">
        <title>Evolutionary innovations through gain and loss of genes in the ectomycorrhizal Boletales.</title>
        <authorList>
            <person name="Wu G."/>
            <person name="Miyauchi S."/>
            <person name="Morin E."/>
            <person name="Kuo A."/>
            <person name="Drula E."/>
            <person name="Varga T."/>
            <person name="Kohler A."/>
            <person name="Feng B."/>
            <person name="Cao Y."/>
            <person name="Lipzen A."/>
            <person name="Daum C."/>
            <person name="Hundley H."/>
            <person name="Pangilinan J."/>
            <person name="Johnson J."/>
            <person name="Barry K."/>
            <person name="LaButti K."/>
            <person name="Ng V."/>
            <person name="Ahrendt S."/>
            <person name="Min B."/>
            <person name="Choi I.G."/>
            <person name="Park H."/>
            <person name="Plett J.M."/>
            <person name="Magnuson J."/>
            <person name="Spatafora J.W."/>
            <person name="Nagy L.G."/>
            <person name="Henrissat B."/>
            <person name="Grigoriev I.V."/>
            <person name="Yang Z.L."/>
            <person name="Xu J."/>
            <person name="Martin F.M."/>
        </authorList>
    </citation>
    <scope>NUCLEOTIDE SEQUENCE</scope>
    <source>
        <strain evidence="1">ATCC 28755</strain>
    </source>
</reference>
<evidence type="ECO:0000313" key="1">
    <source>
        <dbReference type="EMBL" id="KAH7913319.1"/>
    </source>
</evidence>
<comment type="caution">
    <text evidence="1">The sequence shown here is derived from an EMBL/GenBank/DDBJ whole genome shotgun (WGS) entry which is preliminary data.</text>
</comment>